<keyword evidence="2" id="KW-0812">Transmembrane</keyword>
<name>A0A517RJ16_9PLAN</name>
<keyword evidence="4" id="KW-1185">Reference proteome</keyword>
<keyword evidence="2" id="KW-0472">Membrane</keyword>
<sequence length="351" mass="39616">MYDFLFAEKLCILSTQPPRRRRRSKRSADDEVVSPRRRKKTSDGSVRKQAVNDTIIMKSIAAVAVCFAVIYFVFIFDWRDVGVAVGMDRSVAKLRDDLKYYQQKQLNLVASLDSKEQADAAASQLDELAKSLAEISVEYDNWRHPTDEDEIRAAQNRAPEVVAAERQISEEISRLMSQHPAQLTRASSRPADARKLGAHISYLVYRAKKEADKYGKELKLEKAKEGAFKEGYSPVTADTRLAEGMHLQGIDDFCNWADCIVRTVNQDGTVRVSFHDQTTQEIFGHGSAYFDKKLERDQLRIPDGVGAIQVQQNPTPSRTGRRIEGTVKRPGVTGKRILSHPPAKTRSDRSF</sequence>
<feature type="region of interest" description="Disordered" evidence="1">
    <location>
        <begin position="311"/>
        <end position="351"/>
    </location>
</feature>
<dbReference type="EMBL" id="CP036269">
    <property type="protein sequence ID" value="QDT43863.1"/>
    <property type="molecule type" value="Genomic_DNA"/>
</dbReference>
<evidence type="ECO:0000256" key="2">
    <source>
        <dbReference type="SAM" id="Phobius"/>
    </source>
</evidence>
<proteinExistence type="predicted"/>
<gene>
    <name evidence="3" type="ORF">Pan241w_39670</name>
</gene>
<feature type="region of interest" description="Disordered" evidence="1">
    <location>
        <begin position="17"/>
        <end position="45"/>
    </location>
</feature>
<organism evidence="3 4">
    <name type="scientific">Gimesia alba</name>
    <dbReference type="NCBI Taxonomy" id="2527973"/>
    <lineage>
        <taxon>Bacteria</taxon>
        <taxon>Pseudomonadati</taxon>
        <taxon>Planctomycetota</taxon>
        <taxon>Planctomycetia</taxon>
        <taxon>Planctomycetales</taxon>
        <taxon>Planctomycetaceae</taxon>
        <taxon>Gimesia</taxon>
    </lineage>
</organism>
<accession>A0A517RJ16</accession>
<dbReference type="KEGG" id="gaz:Pan241w_39670"/>
<feature type="transmembrane region" description="Helical" evidence="2">
    <location>
        <begin position="55"/>
        <end position="76"/>
    </location>
</feature>
<dbReference type="Proteomes" id="UP000317171">
    <property type="component" value="Chromosome"/>
</dbReference>
<evidence type="ECO:0000256" key="1">
    <source>
        <dbReference type="SAM" id="MobiDB-lite"/>
    </source>
</evidence>
<protein>
    <submittedName>
        <fullName evidence="3">Uncharacterized protein</fullName>
    </submittedName>
</protein>
<evidence type="ECO:0000313" key="3">
    <source>
        <dbReference type="EMBL" id="QDT43863.1"/>
    </source>
</evidence>
<evidence type="ECO:0000313" key="4">
    <source>
        <dbReference type="Proteomes" id="UP000317171"/>
    </source>
</evidence>
<reference evidence="3 4" key="1">
    <citation type="submission" date="2019-02" db="EMBL/GenBank/DDBJ databases">
        <title>Deep-cultivation of Planctomycetes and their phenomic and genomic characterization uncovers novel biology.</title>
        <authorList>
            <person name="Wiegand S."/>
            <person name="Jogler M."/>
            <person name="Boedeker C."/>
            <person name="Pinto D."/>
            <person name="Vollmers J."/>
            <person name="Rivas-Marin E."/>
            <person name="Kohn T."/>
            <person name="Peeters S.H."/>
            <person name="Heuer A."/>
            <person name="Rast P."/>
            <person name="Oberbeckmann S."/>
            <person name="Bunk B."/>
            <person name="Jeske O."/>
            <person name="Meyerdierks A."/>
            <person name="Storesund J.E."/>
            <person name="Kallscheuer N."/>
            <person name="Luecker S."/>
            <person name="Lage O.M."/>
            <person name="Pohl T."/>
            <person name="Merkel B.J."/>
            <person name="Hornburger P."/>
            <person name="Mueller R.-W."/>
            <person name="Bruemmer F."/>
            <person name="Labrenz M."/>
            <person name="Spormann A.M."/>
            <person name="Op den Camp H."/>
            <person name="Overmann J."/>
            <person name="Amann R."/>
            <person name="Jetten M.S.M."/>
            <person name="Mascher T."/>
            <person name="Medema M.H."/>
            <person name="Devos D.P."/>
            <person name="Kaster A.-K."/>
            <person name="Ovreas L."/>
            <person name="Rohde M."/>
            <person name="Galperin M.Y."/>
            <person name="Jogler C."/>
        </authorList>
    </citation>
    <scope>NUCLEOTIDE SEQUENCE [LARGE SCALE GENOMIC DNA]</scope>
    <source>
        <strain evidence="3 4">Pan241w</strain>
    </source>
</reference>
<dbReference type="AlphaFoldDB" id="A0A517RJ16"/>
<keyword evidence="2" id="KW-1133">Transmembrane helix</keyword>